<feature type="domain" description="DUF4435" evidence="1">
    <location>
        <begin position="30"/>
        <end position="260"/>
    </location>
</feature>
<name>A0A5J4Q0X6_9ZZZZ</name>
<comment type="caution">
    <text evidence="2">The sequence shown here is derived from an EMBL/GenBank/DDBJ whole genome shotgun (WGS) entry which is preliminary data.</text>
</comment>
<reference evidence="2" key="1">
    <citation type="submission" date="2019-03" db="EMBL/GenBank/DDBJ databases">
        <title>Single cell metagenomics reveals metabolic interactions within the superorganism composed of flagellate Streblomastix strix and complex community of Bacteroidetes bacteria on its surface.</title>
        <authorList>
            <person name="Treitli S.C."/>
            <person name="Kolisko M."/>
            <person name="Husnik F."/>
            <person name="Keeling P."/>
            <person name="Hampl V."/>
        </authorList>
    </citation>
    <scope>NUCLEOTIDE SEQUENCE</scope>
    <source>
        <strain evidence="2">STM</strain>
    </source>
</reference>
<proteinExistence type="predicted"/>
<dbReference type="EMBL" id="SNRY01005550">
    <property type="protein sequence ID" value="KAA6314669.1"/>
    <property type="molecule type" value="Genomic_DNA"/>
</dbReference>
<protein>
    <recommendedName>
        <fullName evidence="1">DUF4435 domain-containing protein</fullName>
    </recommendedName>
</protein>
<organism evidence="2">
    <name type="scientific">termite gut metagenome</name>
    <dbReference type="NCBI Taxonomy" id="433724"/>
    <lineage>
        <taxon>unclassified sequences</taxon>
        <taxon>metagenomes</taxon>
        <taxon>organismal metagenomes</taxon>
    </lineage>
</organism>
<dbReference type="InterPro" id="IPR029492">
    <property type="entry name" value="DUF4435"/>
</dbReference>
<accession>A0A5J4Q0X6</accession>
<evidence type="ECO:0000259" key="1">
    <source>
        <dbReference type="Pfam" id="PF14491"/>
    </source>
</evidence>
<sequence length="313" mass="36797">MIDIHKQALDSSQIVLHEFKSRYNRNSNIIYGFVEGKEDPCFYRGFIENNIPSSWKVEIWPSGSKSNVYLIYSKLDWKYFNRNQVLFFVDRDLSDFVNEEKYIKAKNIYITDNYSIENDIVTKNTCDRILREICGFHELKYDESDAILNLFESQLDIFQTTLIPIMSSIIHWRKNNIKASLNNIQMKHIFTIKEGVISVENHHKDNIIYAHERCNITSINESAINIISDAFNRNNNHKKFTRGKYLLWFLIEFCISIHRDYTSIKAISITTQPKMTVNLSQSNGIVQIAPRCKIPSSLKQFLEHKISKYIKSE</sequence>
<dbReference type="Pfam" id="PF14491">
    <property type="entry name" value="DUF4435"/>
    <property type="match status" value="1"/>
</dbReference>
<gene>
    <name evidence="2" type="ORF">EZS27_034750</name>
</gene>
<evidence type="ECO:0000313" key="2">
    <source>
        <dbReference type="EMBL" id="KAA6314669.1"/>
    </source>
</evidence>
<dbReference type="AlphaFoldDB" id="A0A5J4Q0X6"/>